<dbReference type="FunFam" id="3.40.50.300:FF:000437">
    <property type="entry name" value="ATP-dependent DNA helicase DinG"/>
    <property type="match status" value="1"/>
</dbReference>
<dbReference type="Proteomes" id="UP000253426">
    <property type="component" value="Unassembled WGS sequence"/>
</dbReference>
<dbReference type="Gene3D" id="3.40.50.300">
    <property type="entry name" value="P-loop containing nucleotide triphosphate hydrolases"/>
    <property type="match status" value="2"/>
</dbReference>
<dbReference type="EMBL" id="QNRR01000007">
    <property type="protein sequence ID" value="RBP41301.1"/>
    <property type="molecule type" value="Genomic_DNA"/>
</dbReference>
<dbReference type="Pfam" id="PF13307">
    <property type="entry name" value="Helicase_C_2"/>
    <property type="match status" value="1"/>
</dbReference>
<dbReference type="SMART" id="SM00487">
    <property type="entry name" value="DEXDc"/>
    <property type="match status" value="1"/>
</dbReference>
<keyword evidence="9" id="KW-0347">Helicase</keyword>
<dbReference type="InterPro" id="IPR006555">
    <property type="entry name" value="ATP-dep_Helicase_C"/>
</dbReference>
<dbReference type="AlphaFoldDB" id="A0A366HGG7"/>
<evidence type="ECO:0000256" key="4">
    <source>
        <dbReference type="ARBA" id="ARBA00022840"/>
    </source>
</evidence>
<dbReference type="GO" id="GO:0006139">
    <property type="term" value="P:nucleobase-containing compound metabolic process"/>
    <property type="evidence" value="ECO:0007669"/>
    <property type="project" value="InterPro"/>
</dbReference>
<gene>
    <name evidence="9" type="ORF">DES53_107132</name>
</gene>
<dbReference type="Pfam" id="PF00270">
    <property type="entry name" value="DEAD"/>
    <property type="match status" value="1"/>
</dbReference>
<name>A0A366HGG7_9BACT</name>
<comment type="catalytic activity">
    <reaction evidence="7">
        <text>ATP + H2O = ADP + phosphate + H(+)</text>
        <dbReference type="Rhea" id="RHEA:13065"/>
        <dbReference type="ChEBI" id="CHEBI:15377"/>
        <dbReference type="ChEBI" id="CHEBI:15378"/>
        <dbReference type="ChEBI" id="CHEBI:30616"/>
        <dbReference type="ChEBI" id="CHEBI:43474"/>
        <dbReference type="ChEBI" id="CHEBI:456216"/>
        <dbReference type="EC" id="5.6.2.3"/>
    </reaction>
</comment>
<keyword evidence="3" id="KW-0378">Hydrolase</keyword>
<evidence type="ECO:0000313" key="10">
    <source>
        <dbReference type="Proteomes" id="UP000253426"/>
    </source>
</evidence>
<comment type="cofactor">
    <cofactor evidence="1">
        <name>[4Fe-4S] cluster</name>
        <dbReference type="ChEBI" id="CHEBI:49883"/>
    </cofactor>
</comment>
<dbReference type="GO" id="GO:0005524">
    <property type="term" value="F:ATP binding"/>
    <property type="evidence" value="ECO:0007669"/>
    <property type="project" value="UniProtKB-KW"/>
</dbReference>
<evidence type="ECO:0000313" key="9">
    <source>
        <dbReference type="EMBL" id="RBP41301.1"/>
    </source>
</evidence>
<evidence type="ECO:0000256" key="6">
    <source>
        <dbReference type="ARBA" id="ARBA00044969"/>
    </source>
</evidence>
<dbReference type="GO" id="GO:0016818">
    <property type="term" value="F:hydrolase activity, acting on acid anhydrides, in phosphorus-containing anhydrides"/>
    <property type="evidence" value="ECO:0007669"/>
    <property type="project" value="InterPro"/>
</dbReference>
<evidence type="ECO:0000256" key="2">
    <source>
        <dbReference type="ARBA" id="ARBA00022741"/>
    </source>
</evidence>
<reference evidence="9 10" key="1">
    <citation type="submission" date="2018-06" db="EMBL/GenBank/DDBJ databases">
        <title>Genomic Encyclopedia of Type Strains, Phase IV (KMG-IV): sequencing the most valuable type-strain genomes for metagenomic binning, comparative biology and taxonomic classification.</title>
        <authorList>
            <person name="Goeker M."/>
        </authorList>
    </citation>
    <scope>NUCLEOTIDE SEQUENCE [LARGE SCALE GENOMIC DNA]</scope>
    <source>
        <strain evidence="9 10">DSM 25532</strain>
    </source>
</reference>
<comment type="caution">
    <text evidence="9">The sequence shown here is derived from an EMBL/GenBank/DDBJ whole genome shotgun (WGS) entry which is preliminary data.</text>
</comment>
<evidence type="ECO:0000256" key="1">
    <source>
        <dbReference type="ARBA" id="ARBA00001966"/>
    </source>
</evidence>
<keyword evidence="4" id="KW-0067">ATP-binding</keyword>
<dbReference type="GO" id="GO:0043139">
    <property type="term" value="F:5'-3' DNA helicase activity"/>
    <property type="evidence" value="ECO:0007669"/>
    <property type="project" value="UniProtKB-EC"/>
</dbReference>
<organism evidence="9 10">
    <name type="scientific">Roseimicrobium gellanilyticum</name>
    <dbReference type="NCBI Taxonomy" id="748857"/>
    <lineage>
        <taxon>Bacteria</taxon>
        <taxon>Pseudomonadati</taxon>
        <taxon>Verrucomicrobiota</taxon>
        <taxon>Verrucomicrobiia</taxon>
        <taxon>Verrucomicrobiales</taxon>
        <taxon>Verrucomicrobiaceae</taxon>
        <taxon>Roseimicrobium</taxon>
    </lineage>
</organism>
<dbReference type="GO" id="GO:0003676">
    <property type="term" value="F:nucleic acid binding"/>
    <property type="evidence" value="ECO:0007669"/>
    <property type="project" value="InterPro"/>
</dbReference>
<comment type="similarity">
    <text evidence="5">Belongs to the helicase family. DinG subfamily.</text>
</comment>
<protein>
    <recommendedName>
        <fullName evidence="6">DNA 5'-3' helicase</fullName>
        <ecNumber evidence="6">5.6.2.3</ecNumber>
    </recommendedName>
</protein>
<evidence type="ECO:0000256" key="3">
    <source>
        <dbReference type="ARBA" id="ARBA00022801"/>
    </source>
</evidence>
<proteinExistence type="inferred from homology"/>
<dbReference type="InterPro" id="IPR014001">
    <property type="entry name" value="Helicase_ATP-bd"/>
</dbReference>
<dbReference type="SUPFAM" id="SSF52540">
    <property type="entry name" value="P-loop containing nucleoside triphosphate hydrolases"/>
    <property type="match status" value="1"/>
</dbReference>
<dbReference type="RefSeq" id="WP_113959942.1">
    <property type="nucleotide sequence ID" value="NZ_QNRR01000007.1"/>
</dbReference>
<sequence>MIHLASDAESTPSQTLLDRMAQAFSPEGVLAKSPDFEYRPQQQRMAKIVGKALETTRAVVIEAATGVGKSLAYLLPSVTFALEHNRKAIITTHTINLQEQLIQKDLPIVQKLVPRTFRAELLKGRGNYLCPQRLERAVKGAPDLFTSSEQAELQLIWEWSQKTQDGSLSTLDFTPTPKVWSMVCSEAHVCTPRRCGSTRCFYQAVRRRMAEADVLVMNHSLFFSMLSSSEETLPEDANFLFPNDFLIVDEAHTIENVASRAYGLAVSESNIRFELQRLYNPKTRKGYFPHQGDSVGSRAVTDAMDAADIFFRAVEASSVFTHQQSREFRVREPGLVEDTLSVPLHRVMERARAAGDGASSENSRLELHDLARRLIALRQSIATFLDQSEEDHVYWVERNQGDTRHSMTLRSAPIDVSRQLGTLFFRGDRPCILTSATLGTGGSNGLDYFKKRVGADTTVGVSIASPFDFEKQMKLYLVKSIPPPGSKEHEAALPKWISHFLDISKGRAFVLFTSFAQMNRVAEEMEEYFEDRGWTLLVQGKQLSRSRLLEEFRKDTHSVLFGTESFWTGVDVPGEALSNVIITKLPFAVPDHPLTAARLEHIEENGGNSFMEYSVPEAILKLRQGIGRLIRSKRDSGICAILDNRVLTKPYGRTFLSALPQCPVEVVSDAKSK</sequence>
<dbReference type="OrthoDB" id="9803913at2"/>
<keyword evidence="10" id="KW-1185">Reference proteome</keyword>
<dbReference type="InterPro" id="IPR011545">
    <property type="entry name" value="DEAD/DEAH_box_helicase_dom"/>
</dbReference>
<evidence type="ECO:0000256" key="7">
    <source>
        <dbReference type="ARBA" id="ARBA00048954"/>
    </source>
</evidence>
<dbReference type="PROSITE" id="PS51193">
    <property type="entry name" value="HELICASE_ATP_BIND_2"/>
    <property type="match status" value="1"/>
</dbReference>
<dbReference type="InterPro" id="IPR027417">
    <property type="entry name" value="P-loop_NTPase"/>
</dbReference>
<dbReference type="EC" id="5.6.2.3" evidence="6"/>
<feature type="domain" description="Helicase ATP-binding" evidence="8">
    <location>
        <begin position="28"/>
        <end position="295"/>
    </location>
</feature>
<evidence type="ECO:0000259" key="8">
    <source>
        <dbReference type="PROSITE" id="PS51193"/>
    </source>
</evidence>
<dbReference type="InterPro" id="IPR045028">
    <property type="entry name" value="DinG/Rad3-like"/>
</dbReference>
<dbReference type="PANTHER" id="PTHR11472:SF34">
    <property type="entry name" value="REGULATOR OF TELOMERE ELONGATION HELICASE 1"/>
    <property type="match status" value="1"/>
</dbReference>
<dbReference type="PANTHER" id="PTHR11472">
    <property type="entry name" value="DNA REPAIR DEAD HELICASE RAD3/XP-D SUBFAMILY MEMBER"/>
    <property type="match status" value="1"/>
</dbReference>
<dbReference type="SMART" id="SM00491">
    <property type="entry name" value="HELICc2"/>
    <property type="match status" value="1"/>
</dbReference>
<accession>A0A366HGG7</accession>
<keyword evidence="2" id="KW-0547">Nucleotide-binding</keyword>
<evidence type="ECO:0000256" key="5">
    <source>
        <dbReference type="ARBA" id="ARBA00038058"/>
    </source>
</evidence>
<dbReference type="InterPro" id="IPR014013">
    <property type="entry name" value="Helic_SF1/SF2_ATP-bd_DinG/Rad3"/>
</dbReference>